<accession>A0ABW1S1C9</accession>
<dbReference type="EMBL" id="JBHSSC010000039">
    <property type="protein sequence ID" value="MFC6181537.1"/>
    <property type="molecule type" value="Genomic_DNA"/>
</dbReference>
<sequence>MSAKQSFDMESFYASGDELGAAVDQIRLDSSNGLTVRYATRNEGEIKFIFTNMRTGTVIEMVYEQVKDGWEFNPTESTPVNPGL</sequence>
<organism evidence="1 2">
    <name type="scientific">Lactiplantibacillus daowaiensis</name>
    <dbReference type="NCBI Taxonomy" id="2559918"/>
    <lineage>
        <taxon>Bacteria</taxon>
        <taxon>Bacillati</taxon>
        <taxon>Bacillota</taxon>
        <taxon>Bacilli</taxon>
        <taxon>Lactobacillales</taxon>
        <taxon>Lactobacillaceae</taxon>
        <taxon>Lactiplantibacillus</taxon>
    </lineage>
</organism>
<dbReference type="Proteomes" id="UP001596282">
    <property type="component" value="Unassembled WGS sequence"/>
</dbReference>
<reference evidence="2" key="1">
    <citation type="journal article" date="2019" name="Int. J. Syst. Evol. Microbiol.">
        <title>The Global Catalogue of Microorganisms (GCM) 10K type strain sequencing project: providing services to taxonomists for standard genome sequencing and annotation.</title>
        <authorList>
            <consortium name="The Broad Institute Genomics Platform"/>
            <consortium name="The Broad Institute Genome Sequencing Center for Infectious Disease"/>
            <person name="Wu L."/>
            <person name="Ma J."/>
        </authorList>
    </citation>
    <scope>NUCLEOTIDE SEQUENCE [LARGE SCALE GENOMIC DNA]</scope>
    <source>
        <strain evidence="2">CCM 8933</strain>
    </source>
</reference>
<protein>
    <submittedName>
        <fullName evidence="1">Uncharacterized protein</fullName>
    </submittedName>
</protein>
<proteinExistence type="predicted"/>
<dbReference type="RefSeq" id="WP_137628700.1">
    <property type="nucleotide sequence ID" value="NZ_BJDJ01000011.1"/>
</dbReference>
<name>A0ABW1S1C9_9LACO</name>
<keyword evidence="2" id="KW-1185">Reference proteome</keyword>
<gene>
    <name evidence="1" type="ORF">ACFP5Y_09915</name>
</gene>
<comment type="caution">
    <text evidence="1">The sequence shown here is derived from an EMBL/GenBank/DDBJ whole genome shotgun (WGS) entry which is preliminary data.</text>
</comment>
<evidence type="ECO:0000313" key="2">
    <source>
        <dbReference type="Proteomes" id="UP001596282"/>
    </source>
</evidence>
<evidence type="ECO:0000313" key="1">
    <source>
        <dbReference type="EMBL" id="MFC6181537.1"/>
    </source>
</evidence>